<keyword evidence="3" id="KW-1185">Reference proteome</keyword>
<name>A0A372MIV0_9SPIR</name>
<dbReference type="Proteomes" id="UP000264002">
    <property type="component" value="Unassembled WGS sequence"/>
</dbReference>
<reference evidence="3" key="1">
    <citation type="submission" date="2018-08" db="EMBL/GenBank/DDBJ databases">
        <authorList>
            <person name="Grouzdev D.S."/>
            <person name="Krutkina M.S."/>
        </authorList>
    </citation>
    <scope>NUCLEOTIDE SEQUENCE [LARGE SCALE GENOMIC DNA]</scope>
    <source>
        <strain evidence="3">4-11</strain>
    </source>
</reference>
<evidence type="ECO:0008006" key="4">
    <source>
        <dbReference type="Google" id="ProtNLM"/>
    </source>
</evidence>
<accession>A0A372MIV0</accession>
<evidence type="ECO:0000313" key="2">
    <source>
        <dbReference type="EMBL" id="RFU95727.1"/>
    </source>
</evidence>
<dbReference type="EMBL" id="QUWK01000002">
    <property type="protein sequence ID" value="RFU95727.1"/>
    <property type="molecule type" value="Genomic_DNA"/>
</dbReference>
<gene>
    <name evidence="2" type="ORF">DYP60_01570</name>
</gene>
<feature type="chain" id="PRO_5016622212" description="Bacterial surface antigen (D15) domain-containing protein" evidence="1">
    <location>
        <begin position="24"/>
        <end position="368"/>
    </location>
</feature>
<proteinExistence type="predicted"/>
<feature type="signal peptide" evidence="1">
    <location>
        <begin position="1"/>
        <end position="23"/>
    </location>
</feature>
<keyword evidence="1" id="KW-0732">Signal</keyword>
<comment type="caution">
    <text evidence="2">The sequence shown here is derived from an EMBL/GenBank/DDBJ whole genome shotgun (WGS) entry which is preliminary data.</text>
</comment>
<evidence type="ECO:0000256" key="1">
    <source>
        <dbReference type="SAM" id="SignalP"/>
    </source>
</evidence>
<dbReference type="AlphaFoldDB" id="A0A372MIV0"/>
<sequence length="368" mass="40478">MSKKYRVVLCLIMLILSSHSAFASWSFTYDSWEGHPRIGSSLVPTGIRSGVTGDLDPIFSGWETDLVLLAKAGFHERVLWQHPVNGSLLSSSPLLFDLLQFDWTIGVKQSLGSKQNIFLGYRGSYEQALDSMIEGDVLDSGTVLGINPWFSSYGGNTLYGALSGIGTSLVLNYYYNRQEELLDGLAFEGTLFLGPKLLNTNASYASLSAEGIGSLLLYEELDDKKHNLYSIILRNSLQLTYTLGSHIPFSVLKETSLGSLVRGYGYCQYPLDGALANRLSLCFNGPEPFTKGFYPRLVLFFDIGYGFGQLVNTSISSQTFLSSAGVSVTYSLLSYMDIGYQMAYLIVGSNPMQPGKTMVGELIAHLRY</sequence>
<dbReference type="RefSeq" id="WP_117329124.1">
    <property type="nucleotide sequence ID" value="NZ_QUWK01000002.1"/>
</dbReference>
<evidence type="ECO:0000313" key="3">
    <source>
        <dbReference type="Proteomes" id="UP000264002"/>
    </source>
</evidence>
<organism evidence="2 3">
    <name type="scientific">Sphaerochaeta halotolerans</name>
    <dbReference type="NCBI Taxonomy" id="2293840"/>
    <lineage>
        <taxon>Bacteria</taxon>
        <taxon>Pseudomonadati</taxon>
        <taxon>Spirochaetota</taxon>
        <taxon>Spirochaetia</taxon>
        <taxon>Spirochaetales</taxon>
        <taxon>Sphaerochaetaceae</taxon>
        <taxon>Sphaerochaeta</taxon>
    </lineage>
</organism>
<reference evidence="2 3" key="2">
    <citation type="submission" date="2018-09" db="EMBL/GenBank/DDBJ databases">
        <title>Genome of Sphaerochaeta halotolerans strain 4-11.</title>
        <authorList>
            <person name="Nazina T.N."/>
            <person name="Sokolova D.S."/>
        </authorList>
    </citation>
    <scope>NUCLEOTIDE SEQUENCE [LARGE SCALE GENOMIC DNA]</scope>
    <source>
        <strain evidence="2 3">4-11</strain>
    </source>
</reference>
<protein>
    <recommendedName>
        <fullName evidence="4">Bacterial surface antigen (D15) domain-containing protein</fullName>
    </recommendedName>
</protein>